<protein>
    <recommendedName>
        <fullName evidence="12">DNA 3'-5' helicase</fullName>
        <ecNumber evidence="12">5.6.2.4</ecNumber>
    </recommendedName>
    <alternativeName>
        <fullName evidence="13">DNA 3'-5' helicase II</fullName>
    </alternativeName>
</protein>
<dbReference type="PANTHER" id="PTHR11070">
    <property type="entry name" value="UVRD / RECB / PCRA DNA HELICASE FAMILY MEMBER"/>
    <property type="match status" value="1"/>
</dbReference>
<dbReference type="SUPFAM" id="SSF52980">
    <property type="entry name" value="Restriction endonuclease-like"/>
    <property type="match status" value="1"/>
</dbReference>
<dbReference type="InterPro" id="IPR000212">
    <property type="entry name" value="DNA_helicase_UvrD/REP"/>
</dbReference>
<dbReference type="GO" id="GO:0005524">
    <property type="term" value="F:ATP binding"/>
    <property type="evidence" value="ECO:0007669"/>
    <property type="project" value="UniProtKB-UniRule"/>
</dbReference>
<dbReference type="Gene3D" id="1.10.486.10">
    <property type="entry name" value="PCRA, domain 4"/>
    <property type="match status" value="1"/>
</dbReference>
<evidence type="ECO:0000256" key="5">
    <source>
        <dbReference type="ARBA" id="ARBA00022806"/>
    </source>
</evidence>
<evidence type="ECO:0000256" key="14">
    <source>
        <dbReference type="ARBA" id="ARBA00048988"/>
    </source>
</evidence>
<evidence type="ECO:0000256" key="6">
    <source>
        <dbReference type="ARBA" id="ARBA00022839"/>
    </source>
</evidence>
<comment type="caution">
    <text evidence="19">The sequence shown here is derived from an EMBL/GenBank/DDBJ whole genome shotgun (WGS) entry which is preliminary data.</text>
</comment>
<dbReference type="OrthoDB" id="9810135at2"/>
<evidence type="ECO:0000256" key="12">
    <source>
        <dbReference type="ARBA" id="ARBA00034808"/>
    </source>
</evidence>
<dbReference type="Pfam" id="PF12705">
    <property type="entry name" value="PDDEXK_1"/>
    <property type="match status" value="1"/>
</dbReference>
<evidence type="ECO:0000313" key="20">
    <source>
        <dbReference type="Proteomes" id="UP000233491"/>
    </source>
</evidence>
<evidence type="ECO:0000259" key="18">
    <source>
        <dbReference type="PROSITE" id="PS51217"/>
    </source>
</evidence>
<evidence type="ECO:0000256" key="15">
    <source>
        <dbReference type="PROSITE-ProRule" id="PRU00560"/>
    </source>
</evidence>
<dbReference type="RefSeq" id="WP_101289892.1">
    <property type="nucleotide sequence ID" value="NZ_FOUQ01000004.1"/>
</dbReference>
<dbReference type="NCBIfam" id="TIGR02784">
    <property type="entry name" value="addA_alphas"/>
    <property type="match status" value="1"/>
</dbReference>
<dbReference type="InterPro" id="IPR014151">
    <property type="entry name" value="DNA_helicase_AddA"/>
</dbReference>
<evidence type="ECO:0000256" key="11">
    <source>
        <dbReference type="ARBA" id="ARBA00034617"/>
    </source>
</evidence>
<dbReference type="SUPFAM" id="SSF52540">
    <property type="entry name" value="P-loop containing nucleoside triphosphate hydrolases"/>
    <property type="match status" value="1"/>
</dbReference>
<dbReference type="Gene3D" id="3.90.320.10">
    <property type="match status" value="1"/>
</dbReference>
<feature type="domain" description="UvrD-like helicase ATP-binding" evidence="17">
    <location>
        <begin position="4"/>
        <end position="489"/>
    </location>
</feature>
<comment type="catalytic activity">
    <reaction evidence="14">
        <text>ATP + H2O = ADP + phosphate + H(+)</text>
        <dbReference type="Rhea" id="RHEA:13065"/>
        <dbReference type="ChEBI" id="CHEBI:15377"/>
        <dbReference type="ChEBI" id="CHEBI:15378"/>
        <dbReference type="ChEBI" id="CHEBI:30616"/>
        <dbReference type="ChEBI" id="CHEBI:43474"/>
        <dbReference type="ChEBI" id="CHEBI:456216"/>
        <dbReference type="EC" id="5.6.2.4"/>
    </reaction>
</comment>
<dbReference type="EMBL" id="PJNW01000011">
    <property type="protein sequence ID" value="PKR88438.1"/>
    <property type="molecule type" value="Genomic_DNA"/>
</dbReference>
<feature type="binding site" evidence="15">
    <location>
        <begin position="25"/>
        <end position="32"/>
    </location>
    <ligand>
        <name>ATP</name>
        <dbReference type="ChEBI" id="CHEBI:30616"/>
    </ligand>
</feature>
<evidence type="ECO:0000256" key="9">
    <source>
        <dbReference type="ARBA" id="ARBA00023204"/>
    </source>
</evidence>
<dbReference type="PROSITE" id="PS51198">
    <property type="entry name" value="UVRD_HELICASE_ATP_BIND"/>
    <property type="match status" value="1"/>
</dbReference>
<dbReference type="GO" id="GO:0000725">
    <property type="term" value="P:recombinational repair"/>
    <property type="evidence" value="ECO:0007669"/>
    <property type="project" value="TreeGrafter"/>
</dbReference>
<dbReference type="PANTHER" id="PTHR11070:SF2">
    <property type="entry name" value="ATP-DEPENDENT DNA HELICASE SRS2"/>
    <property type="match status" value="1"/>
</dbReference>
<keyword evidence="20" id="KW-1185">Reference proteome</keyword>
<keyword evidence="3" id="KW-0227">DNA damage</keyword>
<evidence type="ECO:0000256" key="1">
    <source>
        <dbReference type="ARBA" id="ARBA00022722"/>
    </source>
</evidence>
<dbReference type="GO" id="GO:0043138">
    <property type="term" value="F:3'-5' DNA helicase activity"/>
    <property type="evidence" value="ECO:0007669"/>
    <property type="project" value="UniProtKB-EC"/>
</dbReference>
<dbReference type="AlphaFoldDB" id="A0A1I4SP84"/>
<evidence type="ECO:0000256" key="2">
    <source>
        <dbReference type="ARBA" id="ARBA00022741"/>
    </source>
</evidence>
<dbReference type="InterPro" id="IPR014017">
    <property type="entry name" value="DNA_helicase_UvrD-like_C"/>
</dbReference>
<accession>A0A1I4SP84</accession>
<dbReference type="GO" id="GO:0003677">
    <property type="term" value="F:DNA binding"/>
    <property type="evidence" value="ECO:0007669"/>
    <property type="project" value="UniProtKB-KW"/>
</dbReference>
<sequence length="1165" mass="124667">MKIPAATRQTQLLATDPAASAFVSANAGSGKTWVLTRRVIRLLLDGVDPGRILCLTFTKAAAAEMSGRIFDELGRWAGLTDDELTHVLSDLEGKPVRPDRLAPARRLFARAIETPGGLKIQTIHAFAEALLQRFPLEAGLDGRFRVLDDARAADLYAEARAELLSACAAHPDSPEGRALSELVAIAGDEALDRALSAVVAARDDLAAFFAGNASVDEALVALPQALGAPAGASRESLVRDMSASPDFSGPFLSRLIDAMDGSKSKSMATLADGFRTALATIDPEARRPLWRGLFLTAKGEARKRPFTKDILDALPEAGERFEREAQRLVGLERALSATLWGTRSAALLRLADRLIGLIEAKKARLGLLDFDDLIERAAALLSRSDATEWVQYKLDEGLDHVLVDEAQDTSPRQWQIVEALTGEFSAGEGARNGRPRTVFAVGDEKQSIYSFQGAAPHLFGLTRQTLGRRLAEAGLPVHDLRLTLSFRSTAAVVGAVDAVFRNPEAHAGLSTDAGPTVHETMRGREPGLVELWPAVEKLPAPPPGNWEDPVDTAATASPAVRLAGRIADEVSGWLRSGARLDATGEAIRPGDILVLVRKRGAFVEAVNRALKQRGVAVAGADRLDVVGHIVTQDLLAAARVALLPEDDLMLATVAKSPLVGLSEEALFRLAHGRQGLLWDAVRQQAAQGDVDAETLRAAVALWMSRADRGEPFAFLSKLVGPDGGRAAYRARFGREADEVIEELLTLALAYEGEETAGLNGFVDRLARGGERIRRELDAERDEVRVMTVHGSKGLEAPVVFLIDPGDKPASEKNLPDVLAVSDGPNPPIVWRQSGAFRPAPVEAAAAAFIAAQEEEYRRLLYVGLTRARDRLIVAGIKGADEGVDRRWHGLVEAALGSDAETVKDAEGTVVAWRWRASDEDPPAPPRSTRQAVGEPAPLPDWLTRKVTDVASEPASVAPSRAGATGEAGASARAFDPVAAARGTVLHRLFELLPDIEPAARATAADNYLARLLPDLPDSERTALADSIVALMARPDLTLLFSPAARAEAAIAGSVTTPKGRPIAVSGSVDRLLVEPNAVMIVDYKTAARPPQTVPQTYILQLALYRAVLGRLWPDRPVRAAILWTAAARFDEVASATLDAVLAGYLRNMDAGALPLDHENETDDAF</sequence>
<evidence type="ECO:0000256" key="7">
    <source>
        <dbReference type="ARBA" id="ARBA00022840"/>
    </source>
</evidence>
<evidence type="ECO:0000256" key="13">
    <source>
        <dbReference type="ARBA" id="ARBA00034923"/>
    </source>
</evidence>
<dbReference type="GO" id="GO:0004527">
    <property type="term" value="F:exonuclease activity"/>
    <property type="evidence" value="ECO:0007669"/>
    <property type="project" value="UniProtKB-KW"/>
</dbReference>
<feature type="domain" description="UvrD-like helicase C-terminal" evidence="18">
    <location>
        <begin position="519"/>
        <end position="793"/>
    </location>
</feature>
<dbReference type="PROSITE" id="PS51217">
    <property type="entry name" value="UVRD_HELICASE_CTER"/>
    <property type="match status" value="1"/>
</dbReference>
<dbReference type="Pfam" id="PF00580">
    <property type="entry name" value="UvrD-helicase"/>
    <property type="match status" value="1"/>
</dbReference>
<feature type="region of interest" description="Disordered" evidence="16">
    <location>
        <begin position="915"/>
        <end position="938"/>
    </location>
</feature>
<name>A0A1I4SP84_9HYPH</name>
<dbReference type="Gene3D" id="3.40.50.300">
    <property type="entry name" value="P-loop containing nucleotide triphosphate hydrolases"/>
    <property type="match status" value="4"/>
</dbReference>
<keyword evidence="4 15" id="KW-0378">Hydrolase</keyword>
<keyword evidence="5 15" id="KW-0347">Helicase</keyword>
<keyword evidence="1" id="KW-0540">Nuclease</keyword>
<reference evidence="19 20" key="1">
    <citation type="submission" date="2017-12" db="EMBL/GenBank/DDBJ databases">
        <title>Anaerobic carbon monoxide metabolism by Pleomorphomonas carboxyditropha sp. nov., a new mesophilic hydrogenogenic carboxidotroph.</title>
        <authorList>
            <person name="Esquivel-Elizondo S."/>
            <person name="Krajmalnik-Brown R."/>
        </authorList>
    </citation>
    <scope>NUCLEOTIDE SEQUENCE [LARGE SCALE GENOMIC DNA]</scope>
    <source>
        <strain evidence="19 20">R5-392</strain>
    </source>
</reference>
<evidence type="ECO:0000256" key="8">
    <source>
        <dbReference type="ARBA" id="ARBA00023125"/>
    </source>
</evidence>
<keyword evidence="7 15" id="KW-0067">ATP-binding</keyword>
<dbReference type="GO" id="GO:0033202">
    <property type="term" value="C:DNA helicase complex"/>
    <property type="evidence" value="ECO:0007669"/>
    <property type="project" value="TreeGrafter"/>
</dbReference>
<keyword evidence="10" id="KW-0413">Isomerase</keyword>
<evidence type="ECO:0000256" key="16">
    <source>
        <dbReference type="SAM" id="MobiDB-lite"/>
    </source>
</evidence>
<comment type="catalytic activity">
    <reaction evidence="11">
        <text>Couples ATP hydrolysis with the unwinding of duplex DNA by translocating in the 3'-5' direction.</text>
        <dbReference type="EC" id="5.6.2.4"/>
    </reaction>
</comment>
<proteinExistence type="predicted"/>
<evidence type="ECO:0000313" key="19">
    <source>
        <dbReference type="EMBL" id="PKR88438.1"/>
    </source>
</evidence>
<dbReference type="InterPro" id="IPR014016">
    <property type="entry name" value="UvrD-like_ATP-bd"/>
</dbReference>
<evidence type="ECO:0000256" key="3">
    <source>
        <dbReference type="ARBA" id="ARBA00022763"/>
    </source>
</evidence>
<dbReference type="GO" id="GO:0005829">
    <property type="term" value="C:cytosol"/>
    <property type="evidence" value="ECO:0007669"/>
    <property type="project" value="TreeGrafter"/>
</dbReference>
<keyword evidence="2 15" id="KW-0547">Nucleotide-binding</keyword>
<dbReference type="InterPro" id="IPR011604">
    <property type="entry name" value="PDDEXK-like_dom_sf"/>
</dbReference>
<gene>
    <name evidence="19" type="primary">addA</name>
    <name evidence="19" type="ORF">CXZ10_13575</name>
</gene>
<keyword evidence="6" id="KW-0269">Exonuclease</keyword>
<dbReference type="Pfam" id="PF13361">
    <property type="entry name" value="UvrD_C"/>
    <property type="match status" value="1"/>
</dbReference>
<evidence type="ECO:0000256" key="4">
    <source>
        <dbReference type="ARBA" id="ARBA00022801"/>
    </source>
</evidence>
<dbReference type="Proteomes" id="UP000233491">
    <property type="component" value="Unassembled WGS sequence"/>
</dbReference>
<keyword evidence="9" id="KW-0234">DNA repair</keyword>
<keyword evidence="8" id="KW-0238">DNA-binding</keyword>
<evidence type="ECO:0000256" key="10">
    <source>
        <dbReference type="ARBA" id="ARBA00023235"/>
    </source>
</evidence>
<dbReference type="InterPro" id="IPR027417">
    <property type="entry name" value="P-loop_NTPase"/>
</dbReference>
<evidence type="ECO:0000259" key="17">
    <source>
        <dbReference type="PROSITE" id="PS51198"/>
    </source>
</evidence>
<dbReference type="InterPro" id="IPR011335">
    <property type="entry name" value="Restrct_endonuc-II-like"/>
</dbReference>
<dbReference type="EC" id="5.6.2.4" evidence="12"/>
<dbReference type="InterPro" id="IPR038726">
    <property type="entry name" value="PDDEXK_AddAB-type"/>
</dbReference>
<organism evidence="19 20">
    <name type="scientific">Pleomorphomonas diazotrophica</name>
    <dbReference type="NCBI Taxonomy" id="1166257"/>
    <lineage>
        <taxon>Bacteria</taxon>
        <taxon>Pseudomonadati</taxon>
        <taxon>Pseudomonadota</taxon>
        <taxon>Alphaproteobacteria</taxon>
        <taxon>Hyphomicrobiales</taxon>
        <taxon>Pleomorphomonadaceae</taxon>
        <taxon>Pleomorphomonas</taxon>
    </lineage>
</organism>